<dbReference type="Gene3D" id="2.60.120.260">
    <property type="entry name" value="Galactose-binding domain-like"/>
    <property type="match status" value="1"/>
</dbReference>
<keyword evidence="2" id="KW-1185">Reference proteome</keyword>
<organism evidence="1 2">
    <name type="scientific">Methylomagnum ishizawai</name>
    <dbReference type="NCBI Taxonomy" id="1760988"/>
    <lineage>
        <taxon>Bacteria</taxon>
        <taxon>Pseudomonadati</taxon>
        <taxon>Pseudomonadota</taxon>
        <taxon>Gammaproteobacteria</taxon>
        <taxon>Methylococcales</taxon>
        <taxon>Methylococcaceae</taxon>
        <taxon>Methylomagnum</taxon>
    </lineage>
</organism>
<evidence type="ECO:0008006" key="3">
    <source>
        <dbReference type="Google" id="ProtNLM"/>
    </source>
</evidence>
<sequence length="123" mass="12754">MTRHQARNLTTSIRKAIGALAVSTAAYSDVVDLGEKFSFTKLVAIKRGTASTSETLIIEVSHDNSAWVTAPNLAMTGLVSSPSSGDSMVVAGIPSARYARVKFTNGSGAAQTALVLELVALEG</sequence>
<gene>
    <name evidence="1" type="ORF">SAMN02949497_3523</name>
</gene>
<dbReference type="RefSeq" id="WP_085214955.1">
    <property type="nucleotide sequence ID" value="NZ_FXAM01000001.1"/>
</dbReference>
<dbReference type="EMBL" id="FXAM01000001">
    <property type="protein sequence ID" value="SMF96138.1"/>
    <property type="molecule type" value="Genomic_DNA"/>
</dbReference>
<accession>A0A1Y6CZM7</accession>
<dbReference type="Proteomes" id="UP000192923">
    <property type="component" value="Unassembled WGS sequence"/>
</dbReference>
<proteinExistence type="predicted"/>
<evidence type="ECO:0000313" key="2">
    <source>
        <dbReference type="Proteomes" id="UP000192923"/>
    </source>
</evidence>
<name>A0A1Y6CZM7_9GAMM</name>
<dbReference type="STRING" id="1760988.SAMN02949497_3523"/>
<dbReference type="AlphaFoldDB" id="A0A1Y6CZM7"/>
<protein>
    <recommendedName>
        <fullName evidence="3">F5/8 type C domain-containing protein</fullName>
    </recommendedName>
</protein>
<evidence type="ECO:0000313" key="1">
    <source>
        <dbReference type="EMBL" id="SMF96138.1"/>
    </source>
</evidence>
<reference evidence="1 2" key="1">
    <citation type="submission" date="2016-12" db="EMBL/GenBank/DDBJ databases">
        <authorList>
            <person name="Song W.-J."/>
            <person name="Kurnit D.M."/>
        </authorList>
    </citation>
    <scope>NUCLEOTIDE SEQUENCE [LARGE SCALE GENOMIC DNA]</scope>
    <source>
        <strain evidence="1 2">175</strain>
    </source>
</reference>